<dbReference type="HOGENOM" id="CLU_000445_90_10_11"/>
<dbReference type="SUPFAM" id="SSF52172">
    <property type="entry name" value="CheY-like"/>
    <property type="match status" value="1"/>
</dbReference>
<dbReference type="InterPro" id="IPR001789">
    <property type="entry name" value="Sig_transdc_resp-reg_receiver"/>
</dbReference>
<keyword evidence="6" id="KW-1185">Reference proteome</keyword>
<dbReference type="InterPro" id="IPR011006">
    <property type="entry name" value="CheY-like_superfamily"/>
</dbReference>
<gene>
    <name evidence="5" type="ordered locus">Celf_2080</name>
</gene>
<dbReference type="PROSITE" id="PS50043">
    <property type="entry name" value="HTH_LUXR_2"/>
    <property type="match status" value="1"/>
</dbReference>
<dbReference type="eggNOG" id="COG2197">
    <property type="taxonomic scope" value="Bacteria"/>
</dbReference>
<dbReference type="RefSeq" id="WP_013771234.1">
    <property type="nucleotide sequence ID" value="NC_015514.1"/>
</dbReference>
<dbReference type="PANTHER" id="PTHR43214">
    <property type="entry name" value="TWO-COMPONENT RESPONSE REGULATOR"/>
    <property type="match status" value="1"/>
</dbReference>
<dbReference type="CDD" id="cd06170">
    <property type="entry name" value="LuxR_C_like"/>
    <property type="match status" value="1"/>
</dbReference>
<dbReference type="InterPro" id="IPR000792">
    <property type="entry name" value="Tscrpt_reg_LuxR_C"/>
</dbReference>
<name>F4H0W1_CELFA</name>
<keyword evidence="1" id="KW-0238">DNA-binding</keyword>
<dbReference type="Proteomes" id="UP000008460">
    <property type="component" value="Chromosome"/>
</dbReference>
<dbReference type="InterPro" id="IPR016032">
    <property type="entry name" value="Sig_transdc_resp-reg_C-effctor"/>
</dbReference>
<dbReference type="SUPFAM" id="SSF46894">
    <property type="entry name" value="C-terminal effector domain of the bipartite response regulators"/>
    <property type="match status" value="1"/>
</dbReference>
<dbReference type="GO" id="GO:0000160">
    <property type="term" value="P:phosphorelay signal transduction system"/>
    <property type="evidence" value="ECO:0007669"/>
    <property type="project" value="InterPro"/>
</dbReference>
<organism evidence="5 6">
    <name type="scientific">Cellulomonas fimi (strain ATCC 484 / DSM 20113 / JCM 1341 / CCUG 24087 / LMG 16345 / NBRC 15513 / NCIMB 8980 / NCTC 7547 / NRS-133)</name>
    <dbReference type="NCBI Taxonomy" id="590998"/>
    <lineage>
        <taxon>Bacteria</taxon>
        <taxon>Bacillati</taxon>
        <taxon>Actinomycetota</taxon>
        <taxon>Actinomycetes</taxon>
        <taxon>Micrococcales</taxon>
        <taxon>Cellulomonadaceae</taxon>
        <taxon>Cellulomonas</taxon>
    </lineage>
</organism>
<reference evidence="5 6" key="1">
    <citation type="submission" date="2011-04" db="EMBL/GenBank/DDBJ databases">
        <title>Complete sequence of Cellulomonas fimi ATCC 484.</title>
        <authorList>
            <consortium name="US DOE Joint Genome Institute"/>
            <person name="Lucas S."/>
            <person name="Han J."/>
            <person name="Lapidus A."/>
            <person name="Cheng J.-F."/>
            <person name="Goodwin L."/>
            <person name="Pitluck S."/>
            <person name="Peters L."/>
            <person name="Chertkov O."/>
            <person name="Detter J.C."/>
            <person name="Han C."/>
            <person name="Tapia R."/>
            <person name="Land M."/>
            <person name="Hauser L."/>
            <person name="Kyrpides N."/>
            <person name="Ivanova N."/>
            <person name="Ovchinnikova G."/>
            <person name="Pagani I."/>
            <person name="Mead D."/>
            <person name="Brumm P."/>
            <person name="Woyke T."/>
        </authorList>
    </citation>
    <scope>NUCLEOTIDE SEQUENCE [LARGE SCALE GENOMIC DNA]</scope>
    <source>
        <strain evidence="6">ATCC 484 / DSM 20113 / JCM 1341 / NBRC 15513 / NCIMB 8980 / NCTC 7547</strain>
    </source>
</reference>
<feature type="modified residue" description="4-aspartylphosphate" evidence="2">
    <location>
        <position position="67"/>
    </location>
</feature>
<dbReference type="Pfam" id="PF00196">
    <property type="entry name" value="GerE"/>
    <property type="match status" value="1"/>
</dbReference>
<accession>F4H0W1</accession>
<dbReference type="InterPro" id="IPR039420">
    <property type="entry name" value="WalR-like"/>
</dbReference>
<evidence type="ECO:0000256" key="1">
    <source>
        <dbReference type="ARBA" id="ARBA00023125"/>
    </source>
</evidence>
<dbReference type="Gene3D" id="3.40.50.2300">
    <property type="match status" value="1"/>
</dbReference>
<dbReference type="GO" id="GO:0006355">
    <property type="term" value="P:regulation of DNA-templated transcription"/>
    <property type="evidence" value="ECO:0007669"/>
    <property type="project" value="InterPro"/>
</dbReference>
<protein>
    <submittedName>
        <fullName evidence="5">Two component transcriptional regulator, LuxR family</fullName>
    </submittedName>
</protein>
<evidence type="ECO:0000313" key="5">
    <source>
        <dbReference type="EMBL" id="AEE46208.1"/>
    </source>
</evidence>
<dbReference type="KEGG" id="cfi:Celf_2080"/>
<dbReference type="SMART" id="SM00421">
    <property type="entry name" value="HTH_LUXR"/>
    <property type="match status" value="1"/>
</dbReference>
<dbReference type="AlphaFoldDB" id="F4H0W1"/>
<dbReference type="PRINTS" id="PR00038">
    <property type="entry name" value="HTHLUXR"/>
</dbReference>
<evidence type="ECO:0000256" key="2">
    <source>
        <dbReference type="PROSITE-ProRule" id="PRU00169"/>
    </source>
</evidence>
<dbReference type="GO" id="GO:0003677">
    <property type="term" value="F:DNA binding"/>
    <property type="evidence" value="ECO:0007669"/>
    <property type="project" value="UniProtKB-KW"/>
</dbReference>
<dbReference type="SMART" id="SM00448">
    <property type="entry name" value="REC"/>
    <property type="match status" value="1"/>
</dbReference>
<dbReference type="EMBL" id="CP002666">
    <property type="protein sequence ID" value="AEE46208.1"/>
    <property type="molecule type" value="Genomic_DNA"/>
</dbReference>
<evidence type="ECO:0000313" key="6">
    <source>
        <dbReference type="Proteomes" id="UP000008460"/>
    </source>
</evidence>
<dbReference type="PROSITE" id="PS50110">
    <property type="entry name" value="RESPONSE_REGULATORY"/>
    <property type="match status" value="1"/>
</dbReference>
<keyword evidence="2" id="KW-0597">Phosphoprotein</keyword>
<sequence>MATTTGPRSAGQLALRVAVVEDETLMRTFVGRILDAQQDMRLVAEAADYAEGRDRLTPGTVDVVVMDVDLGTGNGIALATAVQRADPHVAILLLSAQDVLDLVLAARAGNARPWSYLSKKSSLDAATLVRAVRGAARGDVVIDPELVERAQTRAGTPLAGLTAGQVKVLRLAAEGFSNAYIAESLGISPRSVENHLYAIYRALDVPADTMNPRVAAVLAYVQQTSRY</sequence>
<feature type="domain" description="Response regulatory" evidence="4">
    <location>
        <begin position="16"/>
        <end position="134"/>
    </location>
</feature>
<feature type="domain" description="HTH luxR-type" evidence="3">
    <location>
        <begin position="154"/>
        <end position="219"/>
    </location>
</feature>
<proteinExistence type="predicted"/>
<evidence type="ECO:0000259" key="4">
    <source>
        <dbReference type="PROSITE" id="PS50110"/>
    </source>
</evidence>
<evidence type="ECO:0000259" key="3">
    <source>
        <dbReference type="PROSITE" id="PS50043"/>
    </source>
</evidence>
<dbReference type="Pfam" id="PF00072">
    <property type="entry name" value="Response_reg"/>
    <property type="match status" value="1"/>
</dbReference>
<dbReference type="STRING" id="590998.Celf_2080"/>